<dbReference type="Gene3D" id="1.10.3720.10">
    <property type="entry name" value="MetI-like"/>
    <property type="match status" value="1"/>
</dbReference>
<reference evidence="10 11" key="1">
    <citation type="submission" date="2014-06" db="EMBL/GenBank/DDBJ databases">
        <title>Functional and comparative genomic analyses of the Drosophila gut microbiota identify candidate symbiosis factors.</title>
        <authorList>
            <person name="Newell P.D."/>
            <person name="Chaston J.M."/>
            <person name="Douglas A.E."/>
        </authorList>
    </citation>
    <scope>NUCLEOTIDE SEQUENCE [LARGE SCALE GENOMIC DNA]</scope>
    <source>
        <strain evidence="10 11">DmCS_002</strain>
    </source>
</reference>
<keyword evidence="4 8" id="KW-1003">Cell membrane</keyword>
<feature type="transmembrane region" description="Helical" evidence="8">
    <location>
        <begin position="101"/>
        <end position="127"/>
    </location>
</feature>
<keyword evidence="6 8" id="KW-1133">Transmembrane helix</keyword>
<comment type="subcellular location">
    <subcellularLocation>
        <location evidence="1 8">Cell membrane</location>
        <topology evidence="1 8">Multi-pass membrane protein</topology>
    </subcellularLocation>
</comment>
<sequence length="302" mass="32593">MKINAKKINKLAIGTIWALVSVVVLILIFLLGYILVTGLPDISWKFLTSTSSSISAGGGIRDQLFNSVYLLVLTIIISLPISLEAGIYLAEYAKDNWITTLIKTAIEVLSSLPSIVVGLFGYLILVIKFQLDYSILSGAIALTIFNLPLLTRSVEDSIEEVPKLQREAGLSLGLSKSKTIVGVVLPLAIPGIITGVILSSGRIFGEAAALIYTAGQSAPIVSYTDWNPFSPSSFLNPMRPAETLAVHIWKLNTEGIVPDAHIVSSGASAVLIIVILIFNLSSRFFGNWAYRKMTGTTRKKRG</sequence>
<evidence type="ECO:0000256" key="6">
    <source>
        <dbReference type="ARBA" id="ARBA00022989"/>
    </source>
</evidence>
<dbReference type="GO" id="GO:0035435">
    <property type="term" value="P:phosphate ion transmembrane transport"/>
    <property type="evidence" value="ECO:0007669"/>
    <property type="project" value="InterPro"/>
</dbReference>
<proteinExistence type="inferred from homology"/>
<keyword evidence="5 8" id="KW-0812">Transmembrane</keyword>
<feature type="domain" description="ABC transmembrane type-1" evidence="9">
    <location>
        <begin position="64"/>
        <end position="282"/>
    </location>
</feature>
<comment type="similarity">
    <text evidence="2 8">Belongs to the binding-protein-dependent transport system permease family. CysTW subfamily.</text>
</comment>
<keyword evidence="3" id="KW-0813">Transport</keyword>
<dbReference type="GO" id="GO:0005315">
    <property type="term" value="F:phosphate transmembrane transporter activity"/>
    <property type="evidence" value="ECO:0007669"/>
    <property type="project" value="InterPro"/>
</dbReference>
<dbReference type="InterPro" id="IPR035906">
    <property type="entry name" value="MetI-like_sf"/>
</dbReference>
<dbReference type="GO" id="GO:0005886">
    <property type="term" value="C:plasma membrane"/>
    <property type="evidence" value="ECO:0007669"/>
    <property type="project" value="UniProtKB-SubCell"/>
</dbReference>
<dbReference type="Pfam" id="PF00528">
    <property type="entry name" value="BPD_transp_1"/>
    <property type="match status" value="1"/>
</dbReference>
<evidence type="ECO:0000259" key="9">
    <source>
        <dbReference type="PROSITE" id="PS50928"/>
    </source>
</evidence>
<protein>
    <recommendedName>
        <fullName evidence="8">Phosphate transport system permease protein PstA</fullName>
    </recommendedName>
</protein>
<evidence type="ECO:0000256" key="8">
    <source>
        <dbReference type="RuleBase" id="RU363043"/>
    </source>
</evidence>
<gene>
    <name evidence="10" type="ORF">LfDm3_1248</name>
</gene>
<feature type="transmembrane region" description="Helical" evidence="8">
    <location>
        <begin position="12"/>
        <end position="36"/>
    </location>
</feature>
<evidence type="ECO:0000256" key="4">
    <source>
        <dbReference type="ARBA" id="ARBA00022475"/>
    </source>
</evidence>
<feature type="transmembrane region" description="Helical" evidence="8">
    <location>
        <begin position="267"/>
        <end position="290"/>
    </location>
</feature>
<evidence type="ECO:0000313" key="10">
    <source>
        <dbReference type="EMBL" id="KID41102.1"/>
    </source>
</evidence>
<dbReference type="InterPro" id="IPR005672">
    <property type="entry name" value="Phosphate_PstA"/>
</dbReference>
<dbReference type="PANTHER" id="PTHR43470">
    <property type="entry name" value="PHOSPHATE TRANSPORT SYSTEM PERMEASE PROTEIN PSTA-RELATED"/>
    <property type="match status" value="1"/>
</dbReference>
<dbReference type="InterPro" id="IPR000515">
    <property type="entry name" value="MetI-like"/>
</dbReference>
<dbReference type="PATRIC" id="fig|1614.7.peg.1187"/>
<accession>A0A0C1PK48</accession>
<keyword evidence="7 8" id="KW-0472">Membrane</keyword>
<evidence type="ECO:0000256" key="3">
    <source>
        <dbReference type="ARBA" id="ARBA00022448"/>
    </source>
</evidence>
<evidence type="ECO:0000256" key="2">
    <source>
        <dbReference type="ARBA" id="ARBA00007069"/>
    </source>
</evidence>
<dbReference type="CDD" id="cd06261">
    <property type="entry name" value="TM_PBP2"/>
    <property type="match status" value="1"/>
</dbReference>
<feature type="transmembrane region" description="Helical" evidence="8">
    <location>
        <begin position="180"/>
        <end position="198"/>
    </location>
</feature>
<comment type="caution">
    <text evidence="8">Lacks conserved residue(s) required for the propagation of feature annotation.</text>
</comment>
<comment type="caution">
    <text evidence="10">The sequence shown here is derived from an EMBL/GenBank/DDBJ whole genome shotgun (WGS) entry which is preliminary data.</text>
</comment>
<dbReference type="AlphaFoldDB" id="A0A0C1PK48"/>
<dbReference type="PROSITE" id="PS50928">
    <property type="entry name" value="ABC_TM1"/>
    <property type="match status" value="1"/>
</dbReference>
<name>A0A0C1PK48_9LACO</name>
<evidence type="ECO:0000256" key="5">
    <source>
        <dbReference type="ARBA" id="ARBA00022692"/>
    </source>
</evidence>
<dbReference type="PANTHER" id="PTHR43470:SF4">
    <property type="entry name" value="ABC TRANSPORTER PERMEASE PROTEIN YQGI-RELATED"/>
    <property type="match status" value="1"/>
</dbReference>
<evidence type="ECO:0000256" key="1">
    <source>
        <dbReference type="ARBA" id="ARBA00004651"/>
    </source>
</evidence>
<keyword evidence="11" id="KW-1185">Reference proteome</keyword>
<dbReference type="SUPFAM" id="SSF161098">
    <property type="entry name" value="MetI-like"/>
    <property type="match status" value="1"/>
</dbReference>
<dbReference type="Proteomes" id="UP000031397">
    <property type="component" value="Unassembled WGS sequence"/>
</dbReference>
<organism evidence="10 11">
    <name type="scientific">Fructilactobacillus fructivorans</name>
    <dbReference type="NCBI Taxonomy" id="1614"/>
    <lineage>
        <taxon>Bacteria</taxon>
        <taxon>Bacillati</taxon>
        <taxon>Bacillota</taxon>
        <taxon>Bacilli</taxon>
        <taxon>Lactobacillales</taxon>
        <taxon>Lactobacillaceae</taxon>
        <taxon>Fructilactobacillus</taxon>
    </lineage>
</organism>
<evidence type="ECO:0000313" key="11">
    <source>
        <dbReference type="Proteomes" id="UP000031397"/>
    </source>
</evidence>
<evidence type="ECO:0000256" key="7">
    <source>
        <dbReference type="ARBA" id="ARBA00023136"/>
    </source>
</evidence>
<feature type="transmembrane region" description="Helical" evidence="8">
    <location>
        <begin position="68"/>
        <end position="89"/>
    </location>
</feature>
<dbReference type="NCBIfam" id="TIGR00974">
    <property type="entry name" value="3a0107s02c"/>
    <property type="match status" value="1"/>
</dbReference>
<dbReference type="EMBL" id="JOJZ01000024">
    <property type="protein sequence ID" value="KID41102.1"/>
    <property type="molecule type" value="Genomic_DNA"/>
</dbReference>